<protein>
    <recommendedName>
        <fullName evidence="4">Glucans biosynthesis protein G</fullName>
    </recommendedName>
</protein>
<dbReference type="PANTHER" id="PTHR30504">
    <property type="entry name" value="GLUCANS BIOSYNTHESIS PROTEIN"/>
    <property type="match status" value="1"/>
</dbReference>
<reference evidence="8 9" key="1">
    <citation type="submission" date="2023-07" db="EMBL/GenBank/DDBJ databases">
        <title>Sorghum-associated microbial communities from plants grown in Nebraska, USA.</title>
        <authorList>
            <person name="Schachtman D."/>
        </authorList>
    </citation>
    <scope>NUCLEOTIDE SEQUENCE [LARGE SCALE GENOMIC DNA]</scope>
    <source>
        <strain evidence="8 9">DS2154</strain>
    </source>
</reference>
<feature type="domain" description="Glucan biosynthesis periplasmic MdoG C-terminal" evidence="7">
    <location>
        <begin position="48"/>
        <end position="516"/>
    </location>
</feature>
<comment type="pathway">
    <text evidence="2">Glycan metabolism; osmoregulated periplasmic glucan (OPG) biosynthesis.</text>
</comment>
<dbReference type="InterPro" id="IPR014438">
    <property type="entry name" value="Glucan_biosyn_MdoG/MdoD"/>
</dbReference>
<feature type="chain" id="PRO_5047454344" description="Glucans biosynthesis protein G" evidence="6">
    <location>
        <begin position="31"/>
        <end position="518"/>
    </location>
</feature>
<dbReference type="SUPFAM" id="SSF81296">
    <property type="entry name" value="E set domains"/>
    <property type="match status" value="1"/>
</dbReference>
<keyword evidence="5" id="KW-0574">Periplasm</keyword>
<dbReference type="Gene3D" id="2.60.40.10">
    <property type="entry name" value="Immunoglobulins"/>
    <property type="match status" value="1"/>
</dbReference>
<dbReference type="EMBL" id="JAVDRL010000009">
    <property type="protein sequence ID" value="MDR6532461.1"/>
    <property type="molecule type" value="Genomic_DNA"/>
</dbReference>
<comment type="similarity">
    <text evidence="3">Belongs to the OpgD/OpgG family.</text>
</comment>
<name>A0ABU1N1Y1_9CAUL</name>
<keyword evidence="6" id="KW-0732">Signal</keyword>
<dbReference type="Proteomes" id="UP001262754">
    <property type="component" value="Unassembled WGS sequence"/>
</dbReference>
<dbReference type="InterPro" id="IPR006311">
    <property type="entry name" value="TAT_signal"/>
</dbReference>
<comment type="caution">
    <text evidence="8">The sequence shown here is derived from an EMBL/GenBank/DDBJ whole genome shotgun (WGS) entry which is preliminary data.</text>
</comment>
<evidence type="ECO:0000313" key="9">
    <source>
        <dbReference type="Proteomes" id="UP001262754"/>
    </source>
</evidence>
<feature type="signal peptide" evidence="6">
    <location>
        <begin position="1"/>
        <end position="30"/>
    </location>
</feature>
<dbReference type="InterPro" id="IPR013783">
    <property type="entry name" value="Ig-like_fold"/>
</dbReference>
<evidence type="ECO:0000256" key="3">
    <source>
        <dbReference type="ARBA" id="ARBA00009284"/>
    </source>
</evidence>
<dbReference type="InterPro" id="IPR014756">
    <property type="entry name" value="Ig_E-set"/>
</dbReference>
<sequence length="518" mass="56562">MFSSPLNRRAALGRLSLSAVLALAPRLAAAQTPAVQGSAAVDDAGQPFSVEGLRDKARALAAAPYAKPPAPPTMTGLSYDDYFRIRFRSEADLWKDGPTAFRAEFFPPAWLYPRPLPIYEIAAGLARPIAFDPAMFEIPGEHADVAKAWNGFSGFRLLWPLNEPGKLDEVAVFQGASYFRSLGRGQRYGLSARGLAIGAGEPNEEFPDFTAFWLERPPGAGSAADSETVVVHALMDSPSCTGVYSFTIRPGDDVVFDVAASVFPRADMTKAGVAAMSSMFLFNVADPSPVPDYRTAVHDSDGLAIWNGQGEHIWRPLQNPRAHRISSFLDKDPKGFGLVQRARALEDFGDLQARYDLRPSLWVEPLDAWGEGAVHLAELATTKETDDNIAVFWRPKAPWAAGSQVDLRYRLHWGQERFASPDARVFRTRTGADAQAGLRLFTVDLQGGALAEGLDGVTLDLQAQGGEIAWRDLSPYPDEAAARVAFGVRPRAADIDLSLRLTRGDQVISETWRYLWTA</sequence>
<evidence type="ECO:0000313" key="8">
    <source>
        <dbReference type="EMBL" id="MDR6532461.1"/>
    </source>
</evidence>
<comment type="subcellular location">
    <subcellularLocation>
        <location evidence="1">Periplasm</location>
    </subcellularLocation>
</comment>
<dbReference type="InterPro" id="IPR007444">
    <property type="entry name" value="Glucan_biosyn_MdoG_C"/>
</dbReference>
<dbReference type="InterPro" id="IPR011013">
    <property type="entry name" value="Gal_mutarotase_sf_dom"/>
</dbReference>
<evidence type="ECO:0000259" key="7">
    <source>
        <dbReference type="Pfam" id="PF04349"/>
    </source>
</evidence>
<dbReference type="Pfam" id="PF04349">
    <property type="entry name" value="MdoG"/>
    <property type="match status" value="1"/>
</dbReference>
<gene>
    <name evidence="8" type="ORF">J2800_003219</name>
</gene>
<dbReference type="PANTHER" id="PTHR30504:SF4">
    <property type="entry name" value="GLUCANS BIOSYNTHESIS PROTEIN G"/>
    <property type="match status" value="1"/>
</dbReference>
<dbReference type="InterPro" id="IPR014718">
    <property type="entry name" value="GH-type_carb-bd"/>
</dbReference>
<dbReference type="Gene3D" id="2.70.98.10">
    <property type="match status" value="1"/>
</dbReference>
<accession>A0ABU1N1Y1</accession>
<keyword evidence="9" id="KW-1185">Reference proteome</keyword>
<organism evidence="8 9">
    <name type="scientific">Caulobacter rhizosphaerae</name>
    <dbReference type="NCBI Taxonomy" id="2010972"/>
    <lineage>
        <taxon>Bacteria</taxon>
        <taxon>Pseudomonadati</taxon>
        <taxon>Pseudomonadota</taxon>
        <taxon>Alphaproteobacteria</taxon>
        <taxon>Caulobacterales</taxon>
        <taxon>Caulobacteraceae</taxon>
        <taxon>Caulobacter</taxon>
    </lineage>
</organism>
<evidence type="ECO:0000256" key="6">
    <source>
        <dbReference type="SAM" id="SignalP"/>
    </source>
</evidence>
<dbReference type="PIRSF" id="PIRSF006281">
    <property type="entry name" value="MdoG"/>
    <property type="match status" value="1"/>
</dbReference>
<dbReference type="RefSeq" id="WP_310032982.1">
    <property type="nucleotide sequence ID" value="NZ_JAVDRL010000009.1"/>
</dbReference>
<evidence type="ECO:0000256" key="4">
    <source>
        <dbReference type="ARBA" id="ARBA00015376"/>
    </source>
</evidence>
<evidence type="ECO:0000256" key="1">
    <source>
        <dbReference type="ARBA" id="ARBA00004418"/>
    </source>
</evidence>
<dbReference type="SUPFAM" id="SSF74650">
    <property type="entry name" value="Galactose mutarotase-like"/>
    <property type="match status" value="1"/>
</dbReference>
<evidence type="ECO:0000256" key="5">
    <source>
        <dbReference type="ARBA" id="ARBA00022764"/>
    </source>
</evidence>
<proteinExistence type="inferred from homology"/>
<dbReference type="PROSITE" id="PS51318">
    <property type="entry name" value="TAT"/>
    <property type="match status" value="1"/>
</dbReference>
<evidence type="ECO:0000256" key="2">
    <source>
        <dbReference type="ARBA" id="ARBA00005001"/>
    </source>
</evidence>